<dbReference type="PANTHER" id="PTHR12741:SF48">
    <property type="entry name" value="1,3-BETA-GLUCAN SYNTHASE COMPONENT FKS1-RELATED"/>
    <property type="match status" value="1"/>
</dbReference>
<keyword evidence="4" id="KW-0328">Glycosyltransferase</keyword>
<dbReference type="Pfam" id="PF14288">
    <property type="entry name" value="FKS1_dom1"/>
    <property type="match status" value="1"/>
</dbReference>
<feature type="transmembrane region" description="Helical" evidence="11">
    <location>
        <begin position="1593"/>
        <end position="1617"/>
    </location>
</feature>
<keyword evidence="7 11" id="KW-1133">Transmembrane helix</keyword>
<feature type="transmembrane region" description="Helical" evidence="11">
    <location>
        <begin position="1877"/>
        <end position="1902"/>
    </location>
</feature>
<dbReference type="SMART" id="SM01205">
    <property type="entry name" value="FKS1_dom1"/>
    <property type="match status" value="1"/>
</dbReference>
<feature type="transmembrane region" description="Helical" evidence="11">
    <location>
        <begin position="1684"/>
        <end position="1709"/>
    </location>
</feature>
<feature type="transmembrane region" description="Helical" evidence="11">
    <location>
        <begin position="794"/>
        <end position="812"/>
    </location>
</feature>
<proteinExistence type="inferred from homology"/>
<evidence type="ECO:0000256" key="6">
    <source>
        <dbReference type="ARBA" id="ARBA00022692"/>
    </source>
</evidence>
<feature type="transmembrane region" description="Helical" evidence="11">
    <location>
        <begin position="1797"/>
        <end position="1815"/>
    </location>
</feature>
<keyword evidence="5" id="KW-0808">Transferase</keyword>
<sequence>MRASSFGKIVLNATNKSFLEAHRNERPASDSAPALGLNGSTSSVDISTSKSSLPDIRHTHNHHHHQQHKSSSSSSNPHHSKASSSSNHQDFPEIRAYYANIAGQPPGTGIHPALNESTDSLSSSIIKSKMSDASSLASSSDSIPSNISSPILPPISASEGQIRQLKDKHKHHHKKKSEFPPQYVSAPAPTSTPVSISSSTAMSHSQQQQHHQQQQQYNDIFDVDVLAALTDGEDGRYMRYASSADSMLALLESRKYKGNKGLSNESQASIQSSHGTIKPAASQLNMLTGYATEDSPYPAWGPEDAVPVSFKQLDDIFQAMTSKFGFQHDSMRNMSEHLKVMLDSRASRLSPQLALDSLHADYIGGENANYRKWFFAAQMDIYDQSEHDKQVALDIGDEHEQLLRTQEKWSLRMRNLSNADKARDLALYLCLWGEAAPVRFTPEALCFVYKMASDFYCHESTAATAPDVQEGAYLDDVVQPLYNFFRNQIYVMSNGKYARREKDHNQVIGYDDVNQFFWHSSFYDKILVASPADAGKDRGHTLGKLPPHERYTALKHVDWEKTFKKTYLEKRTWMHASINFSRVWVIHIVTFWYYIMANAYSLYLSADKDVAKEEVAVQISIVALGGVVACLLVLTGSCAELAYLPTTWHNSRYVLRRICFLVLLMIVNAGPSYYCVVLDRTSSIARLVSIIQLLVSVATTLFLAIVPSSRLFMRASKHTREELANEHFTANFPSLKRIDRIMSVCLWVCVFSCKLLESYFFLALSFKDPLKVISTMKITNCNDALIGTMLCEQMPRITIFIMFLMDMVLYFLDTYLWYIIWNTVFSVSRSFYLGISIWSPWRNIFSNLPKRIFVKLLATPDIQVKYKPKVLCSQIWNAIVITMYREHLITVDHAQRMLYQQEVNPMDGSRTLKAPTFFVSQEDTSFKTEYFPQSGEAERRIHFFAQSLTTPMPPPHPVECMPTFTVLTPHYGEKILLSLREIIREEDTSTRVTLLEYLKQLHAVEWENFVKDTKMLADDDDKRSSLDPSTKSDSELSVAGSLEKNLVKSDIDDLPFYCIGFKSSKPEYTLRTRIWASLRAQTLYRTVSGFMNYRKAIKLLYRVENPETVQLYGEDKEGLDHDLDKLSRRKFKFLVAMQRYAKFNASEAEDAEFLFKAFPDLQVAYVDEEVSEAGDITYFSALIDGTCELGEDGKRKPRFRVRLPGNPILGDGKSDNQNHAIIFYRGEFLQLVDANQDNYLEECLKIRNVLGEFETLEPSQVSPYSAAYPKSNRSPVAIVGAREYIFSENVGVLGDVAAGKEQTFGTLTQRIMAKIGGKLHYGHPDFLNAIFMNTRGGVSKAQKGLHLNEDIYAGMNAFTRGGRIKHTEYFQCGKGRDLGFGSILNFTTKIGTGMGEQMLSREYYYIGTQLPLDRFLTFYYAHPGFHINNIFIMMSVQMFMLAILFISAMGATLTICEYNADAPPEAPLTPEGCYNLVPIFDWVKRCILSIFVVFFAAFLPLFLQELTERGFWRSLTRMGRHFMSLSPLFEIFVTQIYTNSVLENLVFGGAQYIGTGRGFATSRIPFSTLYSRFTGPSIYIGARNLIIMLFASIAYWIPHLIYFWFTVVALIISPFVFNPNQFSPVDFLVDYKEFIRWLSRGNSKTHANSWISHTRASRARITGYKRSKPTEATSKISDMPRAGLGAIFISQVVLPLFYALLCTIPYTFVKSFDSTDPTLPATGPSPLIRIAVMAFAPILLNMVGLMVFFGMSVGIGSILSIWLVKFGSLMAAMAHAWSVICVIIIFEVFFLLEEWKLANVVLGIVAMVGVQRFVLKLLTVCCLTREFKQDEANRGWWTGKWYGRGLGWHVISQPGREFICKIIEMTEFSTDFLLGHIILFFLSLFIIIPYINTAHSLMLFWLRPSKQIRAHIWTAKQRRERKRVAICYGIMFYSMFLLFIGLVAAPMILGKSLLSGLVPVHNIPI</sequence>
<reference evidence="13 14" key="1">
    <citation type="submission" date="2014-09" db="EMBL/GenBank/DDBJ databases">
        <authorList>
            <person name="Ellenberger Sabrina"/>
        </authorList>
    </citation>
    <scope>NUCLEOTIDE SEQUENCE [LARGE SCALE GENOMIC DNA]</scope>
    <source>
        <strain evidence="13 14">CBS 412.66</strain>
    </source>
</reference>
<dbReference type="Pfam" id="PF23605">
    <property type="entry name" value="FKS1_dom2"/>
    <property type="match status" value="1"/>
</dbReference>
<feature type="transmembrane region" description="Helical" evidence="11">
    <location>
        <begin position="1430"/>
        <end position="1455"/>
    </location>
</feature>
<evidence type="ECO:0000256" key="5">
    <source>
        <dbReference type="ARBA" id="ARBA00022679"/>
    </source>
</evidence>
<feature type="transmembrane region" description="Helical" evidence="11">
    <location>
        <begin position="1482"/>
        <end position="1503"/>
    </location>
</feature>
<evidence type="ECO:0000313" key="14">
    <source>
        <dbReference type="Proteomes" id="UP000054107"/>
    </source>
</evidence>
<keyword evidence="8 11" id="KW-0472">Membrane</keyword>
<feature type="region of interest" description="Disordered" evidence="10">
    <location>
        <begin position="21"/>
        <end position="88"/>
    </location>
</feature>
<feature type="transmembrane region" description="Helical" evidence="11">
    <location>
        <begin position="741"/>
        <end position="766"/>
    </location>
</feature>
<evidence type="ECO:0000313" key="13">
    <source>
        <dbReference type="EMBL" id="CEP17910.1"/>
    </source>
</evidence>
<dbReference type="Proteomes" id="UP000054107">
    <property type="component" value="Unassembled WGS sequence"/>
</dbReference>
<comment type="subcellular location">
    <subcellularLocation>
        <location evidence="1">Membrane</location>
        <topology evidence="1">Multi-pass membrane protein</topology>
    </subcellularLocation>
</comment>
<evidence type="ECO:0000256" key="11">
    <source>
        <dbReference type="SAM" id="Phobius"/>
    </source>
</evidence>
<evidence type="ECO:0000256" key="1">
    <source>
        <dbReference type="ARBA" id="ARBA00004141"/>
    </source>
</evidence>
<accession>A0A0B7NQX9</accession>
<name>A0A0B7NQX9_9FUNG</name>
<feature type="transmembrane region" description="Helical" evidence="11">
    <location>
        <begin position="615"/>
        <end position="634"/>
    </location>
</feature>
<evidence type="ECO:0000256" key="3">
    <source>
        <dbReference type="ARBA" id="ARBA00012589"/>
    </source>
</evidence>
<feature type="compositionally biased region" description="Basic residues" evidence="10">
    <location>
        <begin position="59"/>
        <end position="68"/>
    </location>
</feature>
<feature type="transmembrane region" description="Helical" evidence="11">
    <location>
        <begin position="1923"/>
        <end position="1949"/>
    </location>
</feature>
<comment type="catalytic activity">
    <reaction evidence="9">
        <text>[(1-&gt;3)-beta-D-glucosyl](n) + UDP-alpha-D-glucose = [(1-&gt;3)-beta-D-glucosyl](n+1) + UDP + H(+)</text>
        <dbReference type="Rhea" id="RHEA:21476"/>
        <dbReference type="Rhea" id="RHEA-COMP:11146"/>
        <dbReference type="Rhea" id="RHEA-COMP:14303"/>
        <dbReference type="ChEBI" id="CHEBI:15378"/>
        <dbReference type="ChEBI" id="CHEBI:37671"/>
        <dbReference type="ChEBI" id="CHEBI:58223"/>
        <dbReference type="ChEBI" id="CHEBI:58885"/>
        <dbReference type="EC" id="2.4.1.34"/>
    </reaction>
</comment>
<feature type="domain" description="1,3-beta-glucan synthase component FKS1-like" evidence="12">
    <location>
        <begin position="419"/>
        <end position="529"/>
    </location>
</feature>
<evidence type="ECO:0000256" key="2">
    <source>
        <dbReference type="ARBA" id="ARBA00009040"/>
    </source>
</evidence>
<evidence type="ECO:0000256" key="7">
    <source>
        <dbReference type="ARBA" id="ARBA00022989"/>
    </source>
</evidence>
<feature type="transmembrane region" description="Helical" evidence="11">
    <location>
        <begin position="1769"/>
        <end position="1790"/>
    </location>
</feature>
<dbReference type="GO" id="GO:0000148">
    <property type="term" value="C:1,3-beta-D-glucan synthase complex"/>
    <property type="evidence" value="ECO:0007669"/>
    <property type="project" value="InterPro"/>
</dbReference>
<feature type="compositionally biased region" description="Low complexity" evidence="10">
    <location>
        <begin position="135"/>
        <end position="158"/>
    </location>
</feature>
<dbReference type="GO" id="GO:0003843">
    <property type="term" value="F:1,3-beta-D-glucan synthase activity"/>
    <property type="evidence" value="ECO:0007669"/>
    <property type="project" value="UniProtKB-EC"/>
</dbReference>
<feature type="region of interest" description="Disordered" evidence="10">
    <location>
        <begin position="135"/>
        <end position="215"/>
    </location>
</feature>
<feature type="transmembrane region" description="Helical" evidence="11">
    <location>
        <begin position="687"/>
        <end position="706"/>
    </location>
</feature>
<evidence type="ECO:0000256" key="10">
    <source>
        <dbReference type="SAM" id="MobiDB-lite"/>
    </source>
</evidence>
<gene>
    <name evidence="13" type="primary">PARPA_12210.1 scaffold 44939</name>
</gene>
<dbReference type="InterPro" id="IPR003440">
    <property type="entry name" value="Glyco_trans_48_dom"/>
</dbReference>
<feature type="compositionally biased region" description="Low complexity" evidence="10">
    <location>
        <begin position="69"/>
        <end position="88"/>
    </location>
</feature>
<dbReference type="InterPro" id="IPR026899">
    <property type="entry name" value="FKS1-like_dom1"/>
</dbReference>
<dbReference type="GO" id="GO:0006075">
    <property type="term" value="P:(1-&gt;3)-beta-D-glucan biosynthetic process"/>
    <property type="evidence" value="ECO:0007669"/>
    <property type="project" value="InterPro"/>
</dbReference>
<protein>
    <recommendedName>
        <fullName evidence="3">1,3-beta-glucan synthase</fullName>
        <ecNumber evidence="3">2.4.1.34</ecNumber>
    </recommendedName>
</protein>
<evidence type="ECO:0000256" key="4">
    <source>
        <dbReference type="ARBA" id="ARBA00022676"/>
    </source>
</evidence>
<evidence type="ECO:0000259" key="12">
    <source>
        <dbReference type="SMART" id="SM01205"/>
    </source>
</evidence>
<feature type="compositionally biased region" description="Low complexity" evidence="10">
    <location>
        <begin position="40"/>
        <end position="52"/>
    </location>
</feature>
<dbReference type="OrthoDB" id="1880850at2759"/>
<organism evidence="13 14">
    <name type="scientific">Parasitella parasitica</name>
    <dbReference type="NCBI Taxonomy" id="35722"/>
    <lineage>
        <taxon>Eukaryota</taxon>
        <taxon>Fungi</taxon>
        <taxon>Fungi incertae sedis</taxon>
        <taxon>Mucoromycota</taxon>
        <taxon>Mucoromycotina</taxon>
        <taxon>Mucoromycetes</taxon>
        <taxon>Mucorales</taxon>
        <taxon>Mucorineae</taxon>
        <taxon>Mucoraceae</taxon>
        <taxon>Parasitella</taxon>
    </lineage>
</organism>
<feature type="transmembrane region" description="Helical" evidence="11">
    <location>
        <begin position="654"/>
        <end position="675"/>
    </location>
</feature>
<feature type="compositionally biased region" description="Low complexity" evidence="10">
    <location>
        <begin position="185"/>
        <end position="215"/>
    </location>
</feature>
<keyword evidence="6 11" id="KW-0812">Transmembrane</keyword>
<feature type="transmembrane region" description="Helical" evidence="11">
    <location>
        <begin position="1730"/>
        <end position="1763"/>
    </location>
</feature>
<comment type="similarity">
    <text evidence="2">Belongs to the glycosyltransferase 48 family.</text>
</comment>
<feature type="compositionally biased region" description="Basic residues" evidence="10">
    <location>
        <begin position="166"/>
        <end position="176"/>
    </location>
</feature>
<dbReference type="PANTHER" id="PTHR12741">
    <property type="entry name" value="LYST-INTERACTING PROTEIN LIP5 DOPAMINE RESPONSIVE PROTEIN DRG-1"/>
    <property type="match status" value="1"/>
</dbReference>
<dbReference type="GO" id="GO:0051278">
    <property type="term" value="P:fungal-type cell wall polysaccharide biosynthetic process"/>
    <property type="evidence" value="ECO:0007669"/>
    <property type="project" value="TreeGrafter"/>
</dbReference>
<dbReference type="GO" id="GO:0005886">
    <property type="term" value="C:plasma membrane"/>
    <property type="evidence" value="ECO:0007669"/>
    <property type="project" value="TreeGrafter"/>
</dbReference>
<dbReference type="EMBL" id="LN733737">
    <property type="protein sequence ID" value="CEP17910.1"/>
    <property type="molecule type" value="Genomic_DNA"/>
</dbReference>
<dbReference type="EC" id="2.4.1.34" evidence="3"/>
<evidence type="ECO:0000256" key="9">
    <source>
        <dbReference type="ARBA" id="ARBA00047777"/>
    </source>
</evidence>
<keyword evidence="14" id="KW-1185">Reference proteome</keyword>
<evidence type="ECO:0000256" key="8">
    <source>
        <dbReference type="ARBA" id="ARBA00023136"/>
    </source>
</evidence>
<dbReference type="STRING" id="35722.A0A0B7NQX9"/>
<feature type="transmembrane region" description="Helical" evidence="11">
    <location>
        <begin position="584"/>
        <end position="603"/>
    </location>
</feature>
<dbReference type="Pfam" id="PF02364">
    <property type="entry name" value="Glucan_synthase"/>
    <property type="match status" value="1"/>
</dbReference>
<dbReference type="InterPro" id="IPR056261">
    <property type="entry name" value="FKS1-like_dom2"/>
</dbReference>